<evidence type="ECO:0000313" key="15">
    <source>
        <dbReference type="Proteomes" id="UP000440614"/>
    </source>
</evidence>
<dbReference type="Proteomes" id="UP000440614">
    <property type="component" value="Unassembled WGS sequence"/>
</dbReference>
<evidence type="ECO:0000313" key="10">
    <source>
        <dbReference type="EMBL" id="KAB4314495.1"/>
    </source>
</evidence>
<evidence type="ECO:0000259" key="7">
    <source>
        <dbReference type="Pfam" id="PF07980"/>
    </source>
</evidence>
<comment type="subcellular location">
    <subcellularLocation>
        <location evidence="1">Cell outer membrane</location>
    </subcellularLocation>
</comment>
<sequence>MNITVFRVYQLNLLTAISMYMKSLFYLFLSIVGAWLFSSCSDDFLGETETTDLDQATVFADSTYTADFLNQIYVDIGFDIQHNRYKDQYNDHGGLQTSCDEAAYKASTGLTTDVMFATGTVNPVTISEDDVWRIAYRNIRRVNVFFKYADGSRMAEVAKEEYKAEARFLRAWYYAMLLRHYGGVALIGDDVYETVEEAIKERNSYADCVEYIVDEANKAAETLPVERSGNKFGRVTRGACKALISRVRLYAASKLFNGSDFAPADFPKELLGYPTYDKERWKIAVDAALDVIKMKQYDLYIRNEDENNEAYPGWGYYAQLLPADYYGKVGTEVYCGTIFEKKAGASIDTNRWFAPPSTGGNGIGGYVYHDLAELFPMADGTPTKDSPDYDPTNPANKRDPRFMFTVTYDGCIMKSNMQDTEINISVGTQQDAIYRGTPTGYYTHKFLKFGSMANQMLYGGSQARPLMRYTEILLNYAEAANEYYGPDHKDVLGDQEISPYIVLRKIRECAGIEPGEDGTYGIENNMSQADMTEAIRLERRLDLAFEGHRFFDVRRWMIAEDTDNRMMHGFEITRNGERKTGRIIDTRQHTFRKAMYFYPIPYKETVKSPDLLQNPYYE</sequence>
<evidence type="ECO:0000313" key="9">
    <source>
        <dbReference type="EMBL" id="CUP33051.1"/>
    </source>
</evidence>
<reference evidence="9 13" key="1">
    <citation type="submission" date="2015-09" db="EMBL/GenBank/DDBJ databases">
        <authorList>
            <consortium name="Pathogen Informatics"/>
        </authorList>
    </citation>
    <scope>NUCLEOTIDE SEQUENCE [LARGE SCALE GENOMIC DNA]</scope>
    <source>
        <strain evidence="9 13">2789STDY5834945</strain>
    </source>
</reference>
<reference evidence="12" key="3">
    <citation type="submission" date="2022-10" db="EMBL/GenBank/DDBJ databases">
        <title>Human gut microbiome strain richness.</title>
        <authorList>
            <person name="Chen-Liaw A."/>
        </authorList>
    </citation>
    <scope>NUCLEOTIDE SEQUENCE</scope>
    <source>
        <strain evidence="12">1001283st1_A3_1001283B150304_161114</strain>
    </source>
</reference>
<dbReference type="EMBL" id="WCRY01000001">
    <property type="protein sequence ID" value="KAB4487926.1"/>
    <property type="molecule type" value="Genomic_DNA"/>
</dbReference>
<evidence type="ECO:0000313" key="11">
    <source>
        <dbReference type="EMBL" id="KAB4487926.1"/>
    </source>
</evidence>
<keyword evidence="6" id="KW-0812">Transmembrane</keyword>
<organism evidence="10 15">
    <name type="scientific">Bacteroides thetaiotaomicron</name>
    <dbReference type="NCBI Taxonomy" id="818"/>
    <lineage>
        <taxon>Bacteria</taxon>
        <taxon>Pseudomonadati</taxon>
        <taxon>Bacteroidota</taxon>
        <taxon>Bacteroidia</taxon>
        <taxon>Bacteroidales</taxon>
        <taxon>Bacteroidaceae</taxon>
        <taxon>Bacteroides</taxon>
    </lineage>
</organism>
<accession>A0A0P0FEC6</accession>
<proteinExistence type="inferred from homology"/>
<evidence type="ECO:0000313" key="13">
    <source>
        <dbReference type="Proteomes" id="UP000095541"/>
    </source>
</evidence>
<evidence type="ECO:0000256" key="2">
    <source>
        <dbReference type="ARBA" id="ARBA00006275"/>
    </source>
</evidence>
<keyword evidence="6" id="KW-1133">Transmembrane helix</keyword>
<evidence type="ECO:0000256" key="4">
    <source>
        <dbReference type="ARBA" id="ARBA00023136"/>
    </source>
</evidence>
<dbReference type="GO" id="GO:0009279">
    <property type="term" value="C:cell outer membrane"/>
    <property type="evidence" value="ECO:0007669"/>
    <property type="project" value="UniProtKB-SubCell"/>
</dbReference>
<dbReference type="InterPro" id="IPR012944">
    <property type="entry name" value="SusD_RagB_dom"/>
</dbReference>
<comment type="similarity">
    <text evidence="2">Belongs to the SusD family.</text>
</comment>
<dbReference type="EMBL" id="CZBI01000001">
    <property type="protein sequence ID" value="CUP33051.1"/>
    <property type="molecule type" value="Genomic_DNA"/>
</dbReference>
<evidence type="ECO:0000256" key="5">
    <source>
        <dbReference type="ARBA" id="ARBA00023237"/>
    </source>
</evidence>
<dbReference type="Pfam" id="PF14322">
    <property type="entry name" value="SusD-like_3"/>
    <property type="match status" value="1"/>
</dbReference>
<dbReference type="OMA" id="RCFPLIR"/>
<evidence type="ECO:0000313" key="14">
    <source>
        <dbReference type="Proteomes" id="UP000436858"/>
    </source>
</evidence>
<keyword evidence="4 6" id="KW-0472">Membrane</keyword>
<accession>C6IKM3</accession>
<keyword evidence="5" id="KW-0998">Cell outer membrane</keyword>
<feature type="domain" description="SusD-like N-terminal" evidence="8">
    <location>
        <begin position="106"/>
        <end position="249"/>
    </location>
</feature>
<dbReference type="Proteomes" id="UP000095541">
    <property type="component" value="Unassembled WGS sequence"/>
</dbReference>
<protein>
    <submittedName>
        <fullName evidence="9 10">SusD family</fullName>
    </submittedName>
</protein>
<evidence type="ECO:0000256" key="3">
    <source>
        <dbReference type="ARBA" id="ARBA00022729"/>
    </source>
</evidence>
<dbReference type="InterPro" id="IPR011990">
    <property type="entry name" value="TPR-like_helical_dom_sf"/>
</dbReference>
<feature type="transmembrane region" description="Helical" evidence="6">
    <location>
        <begin position="12"/>
        <end position="37"/>
    </location>
</feature>
<dbReference type="RefSeq" id="WP_008764315.1">
    <property type="nucleotide sequence ID" value="NZ_BAABXH010000002.1"/>
</dbReference>
<dbReference type="InterPro" id="IPR033985">
    <property type="entry name" value="SusD-like_N"/>
</dbReference>
<dbReference type="SUPFAM" id="SSF48452">
    <property type="entry name" value="TPR-like"/>
    <property type="match status" value="1"/>
</dbReference>
<dbReference type="KEGG" id="btho:Btheta7330_04140"/>
<dbReference type="EMBL" id="WCSY01000005">
    <property type="protein sequence ID" value="KAB4314495.1"/>
    <property type="molecule type" value="Genomic_DNA"/>
</dbReference>
<keyword evidence="3" id="KW-0732">Signal</keyword>
<evidence type="ECO:0000256" key="6">
    <source>
        <dbReference type="SAM" id="Phobius"/>
    </source>
</evidence>
<dbReference type="Proteomes" id="UP000436858">
    <property type="component" value="Unassembled WGS sequence"/>
</dbReference>
<dbReference type="Proteomes" id="UP001217776">
    <property type="component" value="Unassembled WGS sequence"/>
</dbReference>
<gene>
    <name evidence="9" type="ORF">ERS852557_00246</name>
    <name evidence="11" type="ORF">GAN91_00550</name>
    <name evidence="10" type="ORF">GAO51_06640</name>
    <name evidence="12" type="ORF">PO127_21960</name>
</gene>
<evidence type="ECO:0000256" key="1">
    <source>
        <dbReference type="ARBA" id="ARBA00004442"/>
    </source>
</evidence>
<dbReference type="PATRIC" id="fig|818.23.peg.4263"/>
<dbReference type="Pfam" id="PF07980">
    <property type="entry name" value="SusD_RagB"/>
    <property type="match status" value="1"/>
</dbReference>
<reference evidence="14 15" key="2">
    <citation type="journal article" date="2019" name="Nat. Med.">
        <title>A library of human gut bacterial isolates paired with longitudinal multiomics data enables mechanistic microbiome research.</title>
        <authorList>
            <person name="Poyet M."/>
            <person name="Groussin M."/>
            <person name="Gibbons S.M."/>
            <person name="Avila-Pacheco J."/>
            <person name="Jiang X."/>
            <person name="Kearney S.M."/>
            <person name="Perrotta A.R."/>
            <person name="Berdy B."/>
            <person name="Zhao S."/>
            <person name="Lieberman T.D."/>
            <person name="Swanson P.K."/>
            <person name="Smith M."/>
            <person name="Roesemann S."/>
            <person name="Alexander J.E."/>
            <person name="Rich S.A."/>
            <person name="Livny J."/>
            <person name="Vlamakis H."/>
            <person name="Clish C."/>
            <person name="Bullock K."/>
            <person name="Deik A."/>
            <person name="Scott J."/>
            <person name="Pierce K.A."/>
            <person name="Xavier R.J."/>
            <person name="Alm E.J."/>
        </authorList>
    </citation>
    <scope>NUCLEOTIDE SEQUENCE [LARGE SCALE GENOMIC DNA]</scope>
    <source>
        <strain evidence="11 14">BIOML-A162</strain>
        <strain evidence="10 15">BIOML-A188</strain>
    </source>
</reference>
<name>A0A0P0FEC6_BACT4</name>
<feature type="domain" description="RagB/SusD" evidence="7">
    <location>
        <begin position="337"/>
        <end position="617"/>
    </location>
</feature>
<dbReference type="GeneID" id="60925260"/>
<evidence type="ECO:0000259" key="8">
    <source>
        <dbReference type="Pfam" id="PF14322"/>
    </source>
</evidence>
<dbReference type="Gene3D" id="1.25.40.390">
    <property type="match status" value="1"/>
</dbReference>
<evidence type="ECO:0000313" key="12">
    <source>
        <dbReference type="EMBL" id="MDC2238414.1"/>
    </source>
</evidence>
<dbReference type="EMBL" id="JAQNVG010000049">
    <property type="protein sequence ID" value="MDC2238414.1"/>
    <property type="molecule type" value="Genomic_DNA"/>
</dbReference>
<dbReference type="AlphaFoldDB" id="A0A0P0FEC6"/>